<dbReference type="Proteomes" id="UP000887564">
    <property type="component" value="Unplaced"/>
</dbReference>
<name>A0A914S5Z4_PAREQ</name>
<evidence type="ECO:0000313" key="3">
    <source>
        <dbReference type="WBParaSite" id="PEQ_0001428101-mRNA-1"/>
    </source>
</evidence>
<dbReference type="AlphaFoldDB" id="A0A914S5Z4"/>
<organism evidence="1 3">
    <name type="scientific">Parascaris equorum</name>
    <name type="common">Equine roundworm</name>
    <dbReference type="NCBI Taxonomy" id="6256"/>
    <lineage>
        <taxon>Eukaryota</taxon>
        <taxon>Metazoa</taxon>
        <taxon>Ecdysozoa</taxon>
        <taxon>Nematoda</taxon>
        <taxon>Chromadorea</taxon>
        <taxon>Rhabditida</taxon>
        <taxon>Spirurina</taxon>
        <taxon>Ascaridomorpha</taxon>
        <taxon>Ascaridoidea</taxon>
        <taxon>Ascarididae</taxon>
        <taxon>Parascaris</taxon>
    </lineage>
</organism>
<sequence length="33" mass="3788">MRIERFVLPNPPSDPPSFLLTIERNFFVNAAAK</sequence>
<evidence type="ECO:0000313" key="2">
    <source>
        <dbReference type="WBParaSite" id="PEQ_0000100101-mRNA-1"/>
    </source>
</evidence>
<evidence type="ECO:0000313" key="1">
    <source>
        <dbReference type="Proteomes" id="UP000887564"/>
    </source>
</evidence>
<protein>
    <submittedName>
        <fullName evidence="2 3">Uncharacterized protein</fullName>
    </submittedName>
</protein>
<dbReference type="WBParaSite" id="PEQ_0000100101-mRNA-1">
    <property type="protein sequence ID" value="PEQ_0000100101-mRNA-1"/>
    <property type="gene ID" value="PEQ_0000100101"/>
</dbReference>
<reference evidence="2 3" key="1">
    <citation type="submission" date="2022-11" db="UniProtKB">
        <authorList>
            <consortium name="WormBaseParasite"/>
        </authorList>
    </citation>
    <scope>IDENTIFICATION</scope>
</reference>
<proteinExistence type="predicted"/>
<keyword evidence="1" id="KW-1185">Reference proteome</keyword>
<dbReference type="WBParaSite" id="PEQ_0001428101-mRNA-1">
    <property type="protein sequence ID" value="PEQ_0001428101-mRNA-1"/>
    <property type="gene ID" value="PEQ_0001428101"/>
</dbReference>
<accession>A0A914S5Z4</accession>